<name>A0A0F9D9E5_9ZZZZ</name>
<sequence length="85" mass="8936">MKLKFLLLFLSLTSMQSVLHAQDNISISGTISDSQGPLPGASVVIKGSTTGTQTDFDGNYVLDAVPSDATLEISYIGYANQSVPV</sequence>
<proteinExistence type="predicted"/>
<reference evidence="1" key="1">
    <citation type="journal article" date="2015" name="Nature">
        <title>Complex archaea that bridge the gap between prokaryotes and eukaryotes.</title>
        <authorList>
            <person name="Spang A."/>
            <person name="Saw J.H."/>
            <person name="Jorgensen S.L."/>
            <person name="Zaremba-Niedzwiedzka K."/>
            <person name="Martijn J."/>
            <person name="Lind A.E."/>
            <person name="van Eijk R."/>
            <person name="Schleper C."/>
            <person name="Guy L."/>
            <person name="Ettema T.J."/>
        </authorList>
    </citation>
    <scope>NUCLEOTIDE SEQUENCE</scope>
</reference>
<dbReference type="InterPro" id="IPR008969">
    <property type="entry name" value="CarboxyPept-like_regulatory"/>
</dbReference>
<evidence type="ECO:0008006" key="2">
    <source>
        <dbReference type="Google" id="ProtNLM"/>
    </source>
</evidence>
<organism evidence="1">
    <name type="scientific">marine sediment metagenome</name>
    <dbReference type="NCBI Taxonomy" id="412755"/>
    <lineage>
        <taxon>unclassified sequences</taxon>
        <taxon>metagenomes</taxon>
        <taxon>ecological metagenomes</taxon>
    </lineage>
</organism>
<accession>A0A0F9D9E5</accession>
<evidence type="ECO:0000313" key="1">
    <source>
        <dbReference type="EMBL" id="KKL14426.1"/>
    </source>
</evidence>
<protein>
    <recommendedName>
        <fullName evidence="2">TonB-dependent receptor plug domain-containing protein</fullName>
    </recommendedName>
</protein>
<dbReference type="EMBL" id="LAZR01040462">
    <property type="protein sequence ID" value="KKL14426.1"/>
    <property type="molecule type" value="Genomic_DNA"/>
</dbReference>
<dbReference type="AlphaFoldDB" id="A0A0F9D9E5"/>
<comment type="caution">
    <text evidence="1">The sequence shown here is derived from an EMBL/GenBank/DDBJ whole genome shotgun (WGS) entry which is preliminary data.</text>
</comment>
<gene>
    <name evidence="1" type="ORF">LCGC14_2515770</name>
</gene>
<feature type="non-terminal residue" evidence="1">
    <location>
        <position position="85"/>
    </location>
</feature>
<dbReference type="Gene3D" id="2.60.40.1120">
    <property type="entry name" value="Carboxypeptidase-like, regulatory domain"/>
    <property type="match status" value="1"/>
</dbReference>
<dbReference type="SUPFAM" id="SSF49464">
    <property type="entry name" value="Carboxypeptidase regulatory domain-like"/>
    <property type="match status" value="1"/>
</dbReference>
<dbReference type="Pfam" id="PF13715">
    <property type="entry name" value="CarbopepD_reg_2"/>
    <property type="match status" value="1"/>
</dbReference>